<sequence length="456" mass="51896">MPLAVGKYERYVRAATFLLDWLLRAHEQARPDANDLHLKSLNGVVQRVARDSSCLRPELLRELPKVLKAFHCAIELRELFAAPLLANGKSLFVAFLQIWRNLLQMVPLENRQETATAEWAVEEDGYCPGEEKFVVDTNHPKKLKAERIRLCHEAFADDFGLDVVFFVSDLEQLVRGVHTCYHFVKVQTSTLIEVTVSVKLAMDTASDLTTKLQRRHPEIRTTQDLMDAVYKLALGLIALSRMMILSSLSTYATALPSEGKTEAIFLTNEVERYGEERAPQYMFPDPFKVSAFFMQQLPLIYNSIREQEKVSGSGYDRSKLEGSFLGLMDDFFTLHQVTVPLVFACTCWMKSVLALQGHGGLSRNVALMLRHAMKLSECMEEIDARPSILAVIRDIISTDIQLSRAHFAERMNPVLTGLKVLDLHFDYLRISTASAKPRRRQLINLSGQRERRSQSY</sequence>
<keyword evidence="2" id="KW-1185">Reference proteome</keyword>
<gene>
    <name evidence="1" type="ORF">PHYPSEUDO_012014</name>
</gene>
<proteinExistence type="predicted"/>
<evidence type="ECO:0000313" key="2">
    <source>
        <dbReference type="Proteomes" id="UP000694044"/>
    </source>
</evidence>
<protein>
    <submittedName>
        <fullName evidence="1">Uncharacterized protein</fullName>
    </submittedName>
</protein>
<name>A0A8T1VAB2_9STRA</name>
<dbReference type="EMBL" id="JAGDFM010000560">
    <property type="protein sequence ID" value="KAG7377223.1"/>
    <property type="molecule type" value="Genomic_DNA"/>
</dbReference>
<comment type="caution">
    <text evidence="1">The sequence shown here is derived from an EMBL/GenBank/DDBJ whole genome shotgun (WGS) entry which is preliminary data.</text>
</comment>
<organism evidence="1 2">
    <name type="scientific">Phytophthora pseudosyringae</name>
    <dbReference type="NCBI Taxonomy" id="221518"/>
    <lineage>
        <taxon>Eukaryota</taxon>
        <taxon>Sar</taxon>
        <taxon>Stramenopiles</taxon>
        <taxon>Oomycota</taxon>
        <taxon>Peronosporomycetes</taxon>
        <taxon>Peronosporales</taxon>
        <taxon>Peronosporaceae</taxon>
        <taxon>Phytophthora</taxon>
    </lineage>
</organism>
<reference evidence="1" key="1">
    <citation type="submission" date="2021-02" db="EMBL/GenBank/DDBJ databases">
        <authorList>
            <person name="Palmer J.M."/>
        </authorList>
    </citation>
    <scope>NUCLEOTIDE SEQUENCE</scope>
    <source>
        <strain evidence="1">SCRP734</strain>
    </source>
</reference>
<dbReference type="Proteomes" id="UP000694044">
    <property type="component" value="Unassembled WGS sequence"/>
</dbReference>
<dbReference type="AlphaFoldDB" id="A0A8T1VAB2"/>
<accession>A0A8T1VAB2</accession>
<dbReference type="OrthoDB" id="120683at2759"/>
<evidence type="ECO:0000313" key="1">
    <source>
        <dbReference type="EMBL" id="KAG7377223.1"/>
    </source>
</evidence>